<feature type="region of interest" description="Disordered" evidence="1">
    <location>
        <begin position="101"/>
        <end position="123"/>
    </location>
</feature>
<dbReference type="EMBL" id="JAAPAO010001326">
    <property type="protein sequence ID" value="KAF4650169.1"/>
    <property type="molecule type" value="Genomic_DNA"/>
</dbReference>
<feature type="domain" description="N-acetyltransferase" evidence="2">
    <location>
        <begin position="133"/>
        <end position="263"/>
    </location>
</feature>
<comment type="caution">
    <text evidence="3">The sequence shown here is derived from an EMBL/GenBank/DDBJ whole genome shotgun (WGS) entry which is preliminary data.</text>
</comment>
<dbReference type="Gene3D" id="3.40.630.30">
    <property type="match status" value="1"/>
</dbReference>
<evidence type="ECO:0000313" key="4">
    <source>
        <dbReference type="Proteomes" id="UP000591131"/>
    </source>
</evidence>
<dbReference type="InterPro" id="IPR000182">
    <property type="entry name" value="GNAT_dom"/>
</dbReference>
<keyword evidence="4" id="KW-1185">Reference proteome</keyword>
<evidence type="ECO:0000259" key="2">
    <source>
        <dbReference type="PROSITE" id="PS51186"/>
    </source>
</evidence>
<accession>A0A7J6KU92</accession>
<dbReference type="Pfam" id="PF00583">
    <property type="entry name" value="Acetyltransf_1"/>
    <property type="match status" value="1"/>
</dbReference>
<feature type="non-terminal residue" evidence="3">
    <location>
        <position position="263"/>
    </location>
</feature>
<organism evidence="3 4">
    <name type="scientific">Perkinsus chesapeaki</name>
    <name type="common">Clam parasite</name>
    <name type="synonym">Perkinsus andrewsi</name>
    <dbReference type="NCBI Taxonomy" id="330153"/>
    <lineage>
        <taxon>Eukaryota</taxon>
        <taxon>Sar</taxon>
        <taxon>Alveolata</taxon>
        <taxon>Perkinsozoa</taxon>
        <taxon>Perkinsea</taxon>
        <taxon>Perkinsida</taxon>
        <taxon>Perkinsidae</taxon>
        <taxon>Perkinsus</taxon>
    </lineage>
</organism>
<evidence type="ECO:0000313" key="3">
    <source>
        <dbReference type="EMBL" id="KAF4650169.1"/>
    </source>
</evidence>
<dbReference type="PROSITE" id="PS51186">
    <property type="entry name" value="GNAT"/>
    <property type="match status" value="1"/>
</dbReference>
<dbReference type="InterPro" id="IPR016181">
    <property type="entry name" value="Acyl_CoA_acyltransferase"/>
</dbReference>
<name>A0A7J6KU92_PERCH</name>
<proteinExistence type="predicted"/>
<dbReference type="AlphaFoldDB" id="A0A7J6KU92"/>
<gene>
    <name evidence="3" type="ORF">FOL47_001399</name>
</gene>
<evidence type="ECO:0000256" key="1">
    <source>
        <dbReference type="SAM" id="MobiDB-lite"/>
    </source>
</evidence>
<dbReference type="Proteomes" id="UP000591131">
    <property type="component" value="Unassembled WGS sequence"/>
</dbReference>
<protein>
    <recommendedName>
        <fullName evidence="2">N-acetyltransferase domain-containing protein</fullName>
    </recommendedName>
</protein>
<sequence length="263" mass="28545">MLSVRPSSPSITPAGPVPTLAPRKIEYLTLFSANGAPVGSLIDAQRPMPLRTVAEKSCSSPTNRRWYRPSLSGMFSGESGIRIDDPELVMHKTCVRLKKESLTSNSTPVSRRKSGGGSVKLETSNSVRQGKHVVCPAMSIERKNEAVSILQESLPGLPEGHVQKSIFSSNSSRFECWGMVLDGGDGDLVSAAVFARHYKFGFIELAYIATGESYRGCGYGRGLLHGLMQQWVAEGFTEVVSSVDQKAVGFFQSLGFEETIRLP</sequence>
<reference evidence="3 4" key="1">
    <citation type="submission" date="2020-04" db="EMBL/GenBank/DDBJ databases">
        <title>Perkinsus chesapeaki whole genome sequence.</title>
        <authorList>
            <person name="Bogema D.R."/>
        </authorList>
    </citation>
    <scope>NUCLEOTIDE SEQUENCE [LARGE SCALE GENOMIC DNA]</scope>
    <source>
        <strain evidence="3">ATCC PRA-425</strain>
    </source>
</reference>
<dbReference type="CDD" id="cd04301">
    <property type="entry name" value="NAT_SF"/>
    <property type="match status" value="1"/>
</dbReference>
<dbReference type="OrthoDB" id="10518161at2759"/>
<dbReference type="SUPFAM" id="SSF55729">
    <property type="entry name" value="Acyl-CoA N-acyltransferases (Nat)"/>
    <property type="match status" value="1"/>
</dbReference>
<dbReference type="GO" id="GO:0016747">
    <property type="term" value="F:acyltransferase activity, transferring groups other than amino-acyl groups"/>
    <property type="evidence" value="ECO:0007669"/>
    <property type="project" value="InterPro"/>
</dbReference>